<comment type="caution">
    <text evidence="2">The sequence shown here is derived from an EMBL/GenBank/DDBJ whole genome shotgun (WGS) entry which is preliminary data.</text>
</comment>
<feature type="chain" id="PRO_5036813599" evidence="1">
    <location>
        <begin position="20"/>
        <end position="123"/>
    </location>
</feature>
<sequence length="123" mass="12800">MKKLALFVIFLVLPLSAYAATEVTFTWINPNTVCTATVTKSCVNSATLTDTTLNTVVSSTIPASTTTFTYTPTGGIPFGWSHSYSLVLNGVDANGNAVTSDPATVTVTNSTLSPPTGFTATLQ</sequence>
<dbReference type="AlphaFoldDB" id="A0A916S0V9"/>
<reference evidence="2" key="2">
    <citation type="submission" date="2020-09" db="EMBL/GenBank/DDBJ databases">
        <authorList>
            <person name="Sun Q."/>
            <person name="Zhou Y."/>
        </authorList>
    </citation>
    <scope>NUCLEOTIDE SEQUENCE</scope>
    <source>
        <strain evidence="2">CGMCC 1.15447</strain>
    </source>
</reference>
<evidence type="ECO:0000313" key="3">
    <source>
        <dbReference type="Proteomes" id="UP000648801"/>
    </source>
</evidence>
<keyword evidence="3" id="KW-1185">Reference proteome</keyword>
<evidence type="ECO:0000313" key="2">
    <source>
        <dbReference type="EMBL" id="GGA79484.1"/>
    </source>
</evidence>
<evidence type="ECO:0000256" key="1">
    <source>
        <dbReference type="SAM" id="SignalP"/>
    </source>
</evidence>
<dbReference type="RefSeq" id="WP_188760660.1">
    <property type="nucleotide sequence ID" value="NZ_BMJB01000003.1"/>
</dbReference>
<dbReference type="Proteomes" id="UP000648801">
    <property type="component" value="Unassembled WGS sequence"/>
</dbReference>
<feature type="signal peptide" evidence="1">
    <location>
        <begin position="1"/>
        <end position="19"/>
    </location>
</feature>
<gene>
    <name evidence="2" type="ORF">GCM10011507_33410</name>
</gene>
<reference evidence="2" key="1">
    <citation type="journal article" date="2014" name="Int. J. Syst. Evol. Microbiol.">
        <title>Complete genome sequence of Corynebacterium casei LMG S-19264T (=DSM 44701T), isolated from a smear-ripened cheese.</title>
        <authorList>
            <consortium name="US DOE Joint Genome Institute (JGI-PGF)"/>
            <person name="Walter F."/>
            <person name="Albersmeier A."/>
            <person name="Kalinowski J."/>
            <person name="Ruckert C."/>
        </authorList>
    </citation>
    <scope>NUCLEOTIDE SEQUENCE</scope>
    <source>
        <strain evidence="2">CGMCC 1.15447</strain>
    </source>
</reference>
<organism evidence="2 3">
    <name type="scientific">Edaphobacter acidisoli</name>
    <dbReference type="NCBI Taxonomy" id="2040573"/>
    <lineage>
        <taxon>Bacteria</taxon>
        <taxon>Pseudomonadati</taxon>
        <taxon>Acidobacteriota</taxon>
        <taxon>Terriglobia</taxon>
        <taxon>Terriglobales</taxon>
        <taxon>Acidobacteriaceae</taxon>
        <taxon>Edaphobacter</taxon>
    </lineage>
</organism>
<dbReference type="EMBL" id="BMJB01000003">
    <property type="protein sequence ID" value="GGA79484.1"/>
    <property type="molecule type" value="Genomic_DNA"/>
</dbReference>
<name>A0A916S0V9_9BACT</name>
<protein>
    <submittedName>
        <fullName evidence="2">Uncharacterized protein</fullName>
    </submittedName>
</protein>
<proteinExistence type="predicted"/>
<keyword evidence="1" id="KW-0732">Signal</keyword>
<accession>A0A916S0V9</accession>